<dbReference type="HOGENOM" id="CLU_268224_0_0_1"/>
<proteinExistence type="predicted"/>
<organism evidence="3 4">
    <name type="scientific">Phialophora macrospora</name>
    <dbReference type="NCBI Taxonomy" id="1851006"/>
    <lineage>
        <taxon>Eukaryota</taxon>
        <taxon>Fungi</taxon>
        <taxon>Dikarya</taxon>
        <taxon>Ascomycota</taxon>
        <taxon>Pezizomycotina</taxon>
        <taxon>Eurotiomycetes</taxon>
        <taxon>Chaetothyriomycetidae</taxon>
        <taxon>Chaetothyriales</taxon>
        <taxon>Herpotrichiellaceae</taxon>
        <taxon>Phialophora</taxon>
    </lineage>
</organism>
<reference evidence="3 4" key="1">
    <citation type="submission" date="2015-01" db="EMBL/GenBank/DDBJ databases">
        <title>The Genome Sequence of Capronia semiimmersa CBS27337.</title>
        <authorList>
            <consortium name="The Broad Institute Genomics Platform"/>
            <person name="Cuomo C."/>
            <person name="de Hoog S."/>
            <person name="Gorbushina A."/>
            <person name="Stielow B."/>
            <person name="Teixiera M."/>
            <person name="Abouelleil A."/>
            <person name="Chapman S.B."/>
            <person name="Priest M."/>
            <person name="Young S.K."/>
            <person name="Wortman J."/>
            <person name="Nusbaum C."/>
            <person name="Birren B."/>
        </authorList>
    </citation>
    <scope>NUCLEOTIDE SEQUENCE [LARGE SCALE GENOMIC DNA]</scope>
    <source>
        <strain evidence="3 4">CBS 27337</strain>
    </source>
</reference>
<evidence type="ECO:0000256" key="1">
    <source>
        <dbReference type="ARBA" id="ARBA00022737"/>
    </source>
</evidence>
<evidence type="ECO:0000313" key="3">
    <source>
        <dbReference type="EMBL" id="KIW68604.1"/>
    </source>
</evidence>
<name>A0A0D2G9K1_9EURO</name>
<dbReference type="Pfam" id="PF24883">
    <property type="entry name" value="NPHP3_N"/>
    <property type="match status" value="1"/>
</dbReference>
<dbReference type="Gene3D" id="1.25.40.20">
    <property type="entry name" value="Ankyrin repeat-containing domain"/>
    <property type="match status" value="1"/>
</dbReference>
<evidence type="ECO:0000313" key="4">
    <source>
        <dbReference type="Proteomes" id="UP000054266"/>
    </source>
</evidence>
<dbReference type="AlphaFoldDB" id="A0A0D2G9K1"/>
<dbReference type="Proteomes" id="UP000054266">
    <property type="component" value="Unassembled WGS sequence"/>
</dbReference>
<dbReference type="SUPFAM" id="SSF52540">
    <property type="entry name" value="P-loop containing nucleoside triphosphate hydrolases"/>
    <property type="match status" value="1"/>
</dbReference>
<feature type="domain" description="Nephrocystin 3-like N-terminal" evidence="2">
    <location>
        <begin position="303"/>
        <end position="476"/>
    </location>
</feature>
<protein>
    <recommendedName>
        <fullName evidence="2">Nephrocystin 3-like N-terminal domain-containing protein</fullName>
    </recommendedName>
</protein>
<dbReference type="InterPro" id="IPR056884">
    <property type="entry name" value="NPHP3-like_N"/>
</dbReference>
<keyword evidence="1" id="KW-0677">Repeat</keyword>
<accession>A0A0D2G9K1</accession>
<dbReference type="Gene3D" id="3.40.50.300">
    <property type="entry name" value="P-loop containing nucleotide triphosphate hydrolases"/>
    <property type="match status" value="1"/>
</dbReference>
<evidence type="ECO:0000259" key="2">
    <source>
        <dbReference type="Pfam" id="PF24883"/>
    </source>
</evidence>
<keyword evidence="4" id="KW-1185">Reference proteome</keyword>
<sequence>MAASTNSALWKTAYSSAAKYKEWPKFEKIAVREKIISDFSSLVAPGDNTNPLAEPSDVLIALQLMKEQSEKVKAAKDNTLHKIVDKVLPVLIAIKDLGNAATALNPFARLGWGLLQSILDAVVKGRDVRNIGRDAIEPLMDLISRYQTFEATYLVPDAHPTSRTLVENALIKLFTSILKYHASIVIQIYSKSAPWKGAFGDISRTPVAELFKEVRQNEDEFLKLNAVVRWDGVDTHFDRLTTLLKTLRTDLEKPFVTIDEIKDRVNHLSVTMDASKRSKILNWISPIKFESAHNKPSRSAYPGTADWLFKHADYLEWSHSSRDSIFWLKGFMGSGKSCVAHGVIKALLQKEDLPTSDAGRVLYFYCDGTDAEASKKLEDVACIMQCLLKELADEGCGNSLDGRIVRTYDENHHKSDLSLDQCKNLISDLVAKLTTCFIVIDGLDECQQEVRIELLEALQDIYANSDIPVKLFISSRDEVDIEDWLQAQEDIEKFSIDISRYNKAPLSLVIRTSVENAARRPGLRTKYASGGLARCDEVIAILEKHAGGMFRWVELALQYLHSSKNYQDMTDRLSQISTLGGKLFELYQEIWQREVESLPGRSQIALKTALLMLLYGQRDAVFPIYLPFHESMNITMNINSKDETEWQLCLQIASACSFARSTSMSAVGSEGVRATGGFYSIKDVAALCPSLISVRIVPGSGHRPALYIPHFSVKEFLIKKHAVVFSPRAGHSFLASLCMQLYLNETPTSKTLLDAQTGFSRYAYLGWINHLSLLYATGYSSLNEALEDDSLLKETLQAFLLESFATPGFTRWNLSNRDSSSSWSTCQIIPFHTTPTSSLPARIALDIGWDDPPMPIEILDAKSICKYLGVLFSDCSIAWVVKARKKISVLAFAVMCRSVRAIEYLVKRGADLNGASNGIDLGKVCIEESSELGCFSLPAARASKAETLSCLIRHGYHLHPPGQGEARGTSLKEVDHMEFVLGRDTLFDKDVFDLLVARGYEPSSLPGGRDYFDFALSRGCTRGAETLAPNVLGTPRSPKQLATWLCAAVLGWHPDIISRLLSLGADPLYQTRWGTAWDRLMFKSEFSSLRRDLPFLFGVFTTATLGRGAKLWEPDSRIDHETATAKWSKYFVMVVAFGNLKTVMQWVSHGWEPTTWCDFQDEIYGTIERIGPGVETAYTAAQKAGRQDVIEYFKLLGVDLIHSEIVKLPLNSVVTTVNNDTLSDR</sequence>
<gene>
    <name evidence="3" type="ORF">PV04_04541</name>
</gene>
<dbReference type="SUPFAM" id="SSF48403">
    <property type="entry name" value="Ankyrin repeat"/>
    <property type="match status" value="1"/>
</dbReference>
<dbReference type="EMBL" id="KN846958">
    <property type="protein sequence ID" value="KIW68604.1"/>
    <property type="molecule type" value="Genomic_DNA"/>
</dbReference>
<dbReference type="STRING" id="5601.A0A0D2G9K1"/>
<dbReference type="InterPro" id="IPR027417">
    <property type="entry name" value="P-loop_NTPase"/>
</dbReference>
<dbReference type="PANTHER" id="PTHR10039">
    <property type="entry name" value="AMELOGENIN"/>
    <property type="match status" value="1"/>
</dbReference>
<dbReference type="InterPro" id="IPR036770">
    <property type="entry name" value="Ankyrin_rpt-contain_sf"/>
</dbReference>